<keyword evidence="10" id="KW-0808">Transferase</keyword>
<evidence type="ECO:0000256" key="19">
    <source>
        <dbReference type="ARBA" id="ARBA00030800"/>
    </source>
</evidence>
<evidence type="ECO:0000256" key="22">
    <source>
        <dbReference type="SAM" id="Phobius"/>
    </source>
</evidence>
<evidence type="ECO:0000259" key="24">
    <source>
        <dbReference type="PROSITE" id="PS50110"/>
    </source>
</evidence>
<evidence type="ECO:0000256" key="3">
    <source>
        <dbReference type="ARBA" id="ARBA00004496"/>
    </source>
</evidence>
<feature type="domain" description="Histidine kinase" evidence="23">
    <location>
        <begin position="435"/>
        <end position="653"/>
    </location>
</feature>
<feature type="transmembrane region" description="Helical" evidence="22">
    <location>
        <begin position="215"/>
        <end position="240"/>
    </location>
</feature>
<evidence type="ECO:0000256" key="6">
    <source>
        <dbReference type="ARBA" id="ARBA00017322"/>
    </source>
</evidence>
<dbReference type="RefSeq" id="WP_123041436.1">
    <property type="nucleotide sequence ID" value="NZ_CP033433.1"/>
</dbReference>
<dbReference type="InterPro" id="IPR011712">
    <property type="entry name" value="Sig_transdc_His_kin_sub3_dim/P"/>
</dbReference>
<dbReference type="InterPro" id="IPR003594">
    <property type="entry name" value="HATPase_dom"/>
</dbReference>
<dbReference type="GO" id="GO:0046983">
    <property type="term" value="F:protein dimerization activity"/>
    <property type="evidence" value="ECO:0007669"/>
    <property type="project" value="InterPro"/>
</dbReference>
<dbReference type="PANTHER" id="PTHR43547">
    <property type="entry name" value="TWO-COMPONENT HISTIDINE KINASE"/>
    <property type="match status" value="1"/>
</dbReference>
<sequence length="1049" mass="118062">MNVFKRAAAFLPLAILLAAFLLLSLRIGPVRHAVSETTPNPGSWAIHVGDLPLNGLAANDSAGEWKPYPIESRGVMREVLPDDYRGYYWLRFRLPDLGGMESPRLFISGFQHAELYISGERIYEFNTDRPGFRVNKYQHWDLAKLRPEFSGHTAYVRVLQDDADPQPGEFRIVDKSVFYENMLRRDLFRVLFMVVFLFLSAVSFLLWANRRKETIYLYFGILNACAAYGSIGRSYLLLLFTHSDLAVYLQDVAVPVGAFALLGFLGQIYGGGKPHLFRYGAWCNLFFGIVAWIAAFFRADLYHFIIDKMFLLTSVLIMPVVIVLLVSDYRQYRRRESIWVFTGCAAFTLFALLHYIEVNVYPFVGALIGRYPFLYYFQQIQIVFGAFLFVCCFGMVLVLQYTRTHRQVAVYAKELRANNEKLLALDKLKDEFLSRTSHELRTPLYGMIGLAEALADGTQTHSSEESFRKLSLIVASGRRLSRLINDILDHSKIQHQDLSLRRKPVDVRQAAEIVIALLEKQAERKMLAIRNEIPRDLPRAWADEDRLEQIFFNLVGNAIKFTELGKVTLQGGVEGSSIRITVTDTGIGIYEDETDRVFEPFVQGKDAARDASAGTGLGLAVTKQLIEMHGGEVSLKSKPGEGTQVTLTLPIWEKPLEEETSGELRIGEAEESGFGGSTNELAERIGVPPLILLVDDERMNLEVLASQLEPDYRIVGMQRAAEALSWLDAHPDTAPDLIIADIMMPEMNGYEFSGKVRERYSEAELPILLLTAQFGPDPVHERILPGVNDYLMKPISRQELLTRVHVHLRLTRLNRSLEQEVQHRTAELEETNLQLQLSMNDTIRAMEEIAVLEERNRIAHRVHDTVGHTLTASIMQLEAVKRLFGKDPTAALDKLDTAQSVLRGGLESIRGFLHQLKEDGLQNELAVSLHQLIASARETADIEIDAHIGSMPDVGPLHKKVIFHALQEGLTNGMKHGGGTRFEFTLLFHEKVLHFSLRNNGAPYVASPFGLGLSAIRELTAQLGGTLQINAALPDWGCEIKLRLPFSAA</sequence>
<keyword evidence="15" id="KW-0408">Iron</keyword>
<evidence type="ECO:0000256" key="4">
    <source>
        <dbReference type="ARBA" id="ARBA00006402"/>
    </source>
</evidence>
<dbReference type="SMART" id="SM00387">
    <property type="entry name" value="HATPase_c"/>
    <property type="match status" value="2"/>
</dbReference>
<evidence type="ECO:0000256" key="15">
    <source>
        <dbReference type="ARBA" id="ARBA00023004"/>
    </source>
</evidence>
<dbReference type="GO" id="GO:0005737">
    <property type="term" value="C:cytoplasm"/>
    <property type="evidence" value="ECO:0007669"/>
    <property type="project" value="UniProtKB-SubCell"/>
</dbReference>
<feature type="transmembrane region" description="Helical" evidence="22">
    <location>
        <begin position="376"/>
        <end position="399"/>
    </location>
</feature>
<dbReference type="Pfam" id="PF02518">
    <property type="entry name" value="HATPase_c"/>
    <property type="match status" value="1"/>
</dbReference>
<reference evidence="25 26" key="1">
    <citation type="submission" date="2018-10" db="EMBL/GenBank/DDBJ databases">
        <title>Genome Sequence of Cohnella sp.</title>
        <authorList>
            <person name="Srinivasan S."/>
            <person name="Kim M.K."/>
        </authorList>
    </citation>
    <scope>NUCLEOTIDE SEQUENCE [LARGE SCALE GENOMIC DNA]</scope>
    <source>
        <strain evidence="25 26">18JY8-7</strain>
    </source>
</reference>
<evidence type="ECO:0000256" key="5">
    <source>
        <dbReference type="ARBA" id="ARBA00012438"/>
    </source>
</evidence>
<dbReference type="PROSITE" id="PS50109">
    <property type="entry name" value="HIS_KIN"/>
    <property type="match status" value="1"/>
</dbReference>
<feature type="modified residue" description="4-aspartylphosphate" evidence="21">
    <location>
        <position position="741"/>
    </location>
</feature>
<keyword evidence="9 21" id="KW-0597">Phosphoprotein</keyword>
<evidence type="ECO:0000313" key="25">
    <source>
        <dbReference type="EMBL" id="AYQ73354.1"/>
    </source>
</evidence>
<proteinExistence type="inferred from homology"/>
<comment type="cofactor">
    <cofactor evidence="2">
        <name>[4Fe-4S] cluster</name>
        <dbReference type="ChEBI" id="CHEBI:49883"/>
    </cofactor>
</comment>
<evidence type="ECO:0000256" key="12">
    <source>
        <dbReference type="ARBA" id="ARBA00022741"/>
    </source>
</evidence>
<dbReference type="Proteomes" id="UP000269097">
    <property type="component" value="Chromosome"/>
</dbReference>
<comment type="function">
    <text evidence="18">Member of the two-component regulatory system NreB/NreC involved in the control of dissimilatory nitrate/nitrite reduction in response to oxygen. NreB functions as a direct oxygen sensor histidine kinase which is autophosphorylated, in the absence of oxygen, probably at the conserved histidine residue, and transfers its phosphate group probably to a conserved aspartate residue of NreC. NreB/NreC activates the expression of the nitrate (narGHJI) and nitrite (nir) reductase operons, as well as the putative nitrate transporter gene narT.</text>
</comment>
<dbReference type="PRINTS" id="PR00344">
    <property type="entry name" value="BCTRLSENSOR"/>
</dbReference>
<dbReference type="PROSITE" id="PS50110">
    <property type="entry name" value="RESPONSE_REGULATORY"/>
    <property type="match status" value="1"/>
</dbReference>
<keyword evidence="14" id="KW-0067">ATP-binding</keyword>
<dbReference type="SUPFAM" id="SSF52172">
    <property type="entry name" value="CheY-like"/>
    <property type="match status" value="1"/>
</dbReference>
<comment type="similarity">
    <text evidence="4">In the N-terminal section; belongs to the phytochrome family.</text>
</comment>
<dbReference type="Gene3D" id="3.30.565.10">
    <property type="entry name" value="Histidine kinase-like ATPase, C-terminal domain"/>
    <property type="match status" value="2"/>
</dbReference>
<evidence type="ECO:0000256" key="14">
    <source>
        <dbReference type="ARBA" id="ARBA00022840"/>
    </source>
</evidence>
<dbReference type="EC" id="2.7.13.3" evidence="5"/>
<dbReference type="AlphaFoldDB" id="A0A3G3JYN6"/>
<dbReference type="GO" id="GO:0000155">
    <property type="term" value="F:phosphorelay sensor kinase activity"/>
    <property type="evidence" value="ECO:0007669"/>
    <property type="project" value="InterPro"/>
</dbReference>
<evidence type="ECO:0000256" key="11">
    <source>
        <dbReference type="ARBA" id="ARBA00022723"/>
    </source>
</evidence>
<feature type="transmembrane region" description="Helical" evidence="22">
    <location>
        <begin position="187"/>
        <end position="208"/>
    </location>
</feature>
<dbReference type="SUPFAM" id="SSF47384">
    <property type="entry name" value="Homodimeric domain of signal transducing histidine kinase"/>
    <property type="match status" value="1"/>
</dbReference>
<dbReference type="SMART" id="SM00448">
    <property type="entry name" value="REC"/>
    <property type="match status" value="1"/>
</dbReference>
<evidence type="ECO:0000256" key="21">
    <source>
        <dbReference type="PROSITE-ProRule" id="PRU00169"/>
    </source>
</evidence>
<dbReference type="Gene3D" id="1.10.287.130">
    <property type="match status" value="1"/>
</dbReference>
<keyword evidence="8" id="KW-0963">Cytoplasm</keyword>
<keyword evidence="26" id="KW-1185">Reference proteome</keyword>
<dbReference type="PANTHER" id="PTHR43547:SF2">
    <property type="entry name" value="HYBRID SIGNAL TRANSDUCTION HISTIDINE KINASE C"/>
    <property type="match status" value="1"/>
</dbReference>
<protein>
    <recommendedName>
        <fullName evidence="20">Circadian input-output histidine kinase CikA</fullName>
        <ecNumber evidence="5">2.7.13.3</ecNumber>
    </recommendedName>
    <alternativeName>
        <fullName evidence="19">Nitrogen regulation protein B</fullName>
    </alternativeName>
    <alternativeName>
        <fullName evidence="6">Oxygen sensor histidine kinase NreB</fullName>
    </alternativeName>
</protein>
<evidence type="ECO:0000256" key="10">
    <source>
        <dbReference type="ARBA" id="ARBA00022679"/>
    </source>
</evidence>
<keyword evidence="7" id="KW-0004">4Fe-4S</keyword>
<keyword evidence="16" id="KW-0902">Two-component regulatory system</keyword>
<dbReference type="GO" id="GO:0005524">
    <property type="term" value="F:ATP binding"/>
    <property type="evidence" value="ECO:0007669"/>
    <property type="project" value="UniProtKB-KW"/>
</dbReference>
<feature type="transmembrane region" description="Helical" evidence="22">
    <location>
        <begin position="252"/>
        <end position="269"/>
    </location>
</feature>
<accession>A0A3G3JYN6</accession>
<evidence type="ECO:0000256" key="18">
    <source>
        <dbReference type="ARBA" id="ARBA00024827"/>
    </source>
</evidence>
<evidence type="ECO:0000256" key="7">
    <source>
        <dbReference type="ARBA" id="ARBA00022485"/>
    </source>
</evidence>
<dbReference type="GO" id="GO:0046872">
    <property type="term" value="F:metal ion binding"/>
    <property type="evidence" value="ECO:0007669"/>
    <property type="project" value="UniProtKB-KW"/>
</dbReference>
<feature type="transmembrane region" description="Helical" evidence="22">
    <location>
        <begin position="338"/>
        <end position="356"/>
    </location>
</feature>
<keyword evidence="22" id="KW-0812">Transmembrane</keyword>
<feature type="transmembrane region" description="Helical" evidence="22">
    <location>
        <begin position="276"/>
        <end position="297"/>
    </location>
</feature>
<dbReference type="Pfam" id="PF07730">
    <property type="entry name" value="HisKA_3"/>
    <property type="match status" value="1"/>
</dbReference>
<keyword evidence="11" id="KW-0479">Metal-binding</keyword>
<feature type="transmembrane region" description="Helical" evidence="22">
    <location>
        <begin position="309"/>
        <end position="326"/>
    </location>
</feature>
<name>A0A3G3JYN6_9BACL</name>
<dbReference type="CDD" id="cd00082">
    <property type="entry name" value="HisKA"/>
    <property type="match status" value="1"/>
</dbReference>
<dbReference type="GO" id="GO:0016020">
    <property type="term" value="C:membrane"/>
    <property type="evidence" value="ECO:0007669"/>
    <property type="project" value="InterPro"/>
</dbReference>
<dbReference type="FunFam" id="3.30.565.10:FF:000010">
    <property type="entry name" value="Sensor histidine kinase RcsC"/>
    <property type="match status" value="1"/>
</dbReference>
<evidence type="ECO:0000256" key="2">
    <source>
        <dbReference type="ARBA" id="ARBA00001966"/>
    </source>
</evidence>
<dbReference type="InterPro" id="IPR036890">
    <property type="entry name" value="HATPase_C_sf"/>
</dbReference>
<keyword evidence="13" id="KW-0418">Kinase</keyword>
<evidence type="ECO:0000256" key="9">
    <source>
        <dbReference type="ARBA" id="ARBA00022553"/>
    </source>
</evidence>
<evidence type="ECO:0000256" key="16">
    <source>
        <dbReference type="ARBA" id="ARBA00023012"/>
    </source>
</evidence>
<evidence type="ECO:0000259" key="23">
    <source>
        <dbReference type="PROSITE" id="PS50109"/>
    </source>
</evidence>
<evidence type="ECO:0000256" key="20">
    <source>
        <dbReference type="ARBA" id="ARBA00074306"/>
    </source>
</evidence>
<organism evidence="25 26">
    <name type="scientific">Cohnella candidum</name>
    <dbReference type="NCBI Taxonomy" id="2674991"/>
    <lineage>
        <taxon>Bacteria</taxon>
        <taxon>Bacillati</taxon>
        <taxon>Bacillota</taxon>
        <taxon>Bacilli</taxon>
        <taxon>Bacillales</taxon>
        <taxon>Paenibacillaceae</taxon>
        <taxon>Cohnella</taxon>
    </lineage>
</organism>
<dbReference type="InterPro" id="IPR036097">
    <property type="entry name" value="HisK_dim/P_sf"/>
</dbReference>
<dbReference type="SUPFAM" id="SSF55874">
    <property type="entry name" value="ATPase domain of HSP90 chaperone/DNA topoisomerase II/histidine kinase"/>
    <property type="match status" value="2"/>
</dbReference>
<dbReference type="CDD" id="cd16917">
    <property type="entry name" value="HATPase_UhpB-NarQ-NarX-like"/>
    <property type="match status" value="1"/>
</dbReference>
<evidence type="ECO:0000256" key="13">
    <source>
        <dbReference type="ARBA" id="ARBA00022777"/>
    </source>
</evidence>
<dbReference type="InterPro" id="IPR004358">
    <property type="entry name" value="Sig_transdc_His_kin-like_C"/>
</dbReference>
<dbReference type="Pfam" id="PF00072">
    <property type="entry name" value="Response_reg"/>
    <property type="match status" value="1"/>
</dbReference>
<dbReference type="GO" id="GO:0051539">
    <property type="term" value="F:4 iron, 4 sulfur cluster binding"/>
    <property type="evidence" value="ECO:0007669"/>
    <property type="project" value="UniProtKB-KW"/>
</dbReference>
<dbReference type="EMBL" id="CP033433">
    <property type="protein sequence ID" value="AYQ73354.1"/>
    <property type="molecule type" value="Genomic_DNA"/>
</dbReference>
<dbReference type="KEGG" id="coh:EAV92_12700"/>
<keyword evidence="22" id="KW-0472">Membrane</keyword>
<dbReference type="Pfam" id="PF00512">
    <property type="entry name" value="HisKA"/>
    <property type="match status" value="1"/>
</dbReference>
<dbReference type="InterPro" id="IPR001789">
    <property type="entry name" value="Sig_transdc_resp-reg_receiver"/>
</dbReference>
<dbReference type="InterPro" id="IPR003661">
    <property type="entry name" value="HisK_dim/P_dom"/>
</dbReference>
<comment type="subcellular location">
    <subcellularLocation>
        <location evidence="3">Cytoplasm</location>
    </subcellularLocation>
</comment>
<dbReference type="Gene3D" id="3.40.50.2300">
    <property type="match status" value="1"/>
</dbReference>
<feature type="domain" description="Response regulatory" evidence="24">
    <location>
        <begin position="690"/>
        <end position="808"/>
    </location>
</feature>
<evidence type="ECO:0000256" key="8">
    <source>
        <dbReference type="ARBA" id="ARBA00022490"/>
    </source>
</evidence>
<keyword evidence="22" id="KW-1133">Transmembrane helix</keyword>
<dbReference type="CDD" id="cd16922">
    <property type="entry name" value="HATPase_EvgS-ArcB-TorS-like"/>
    <property type="match status" value="1"/>
</dbReference>
<dbReference type="InterPro" id="IPR011006">
    <property type="entry name" value="CheY-like_superfamily"/>
</dbReference>
<dbReference type="InterPro" id="IPR005467">
    <property type="entry name" value="His_kinase_dom"/>
</dbReference>
<evidence type="ECO:0000256" key="17">
    <source>
        <dbReference type="ARBA" id="ARBA00023014"/>
    </source>
</evidence>
<gene>
    <name evidence="25" type="ORF">EAV92_12700</name>
</gene>
<dbReference type="SMART" id="SM00388">
    <property type="entry name" value="HisKA"/>
    <property type="match status" value="1"/>
</dbReference>
<evidence type="ECO:0000256" key="1">
    <source>
        <dbReference type="ARBA" id="ARBA00000085"/>
    </source>
</evidence>
<keyword evidence="12" id="KW-0547">Nucleotide-binding</keyword>
<keyword evidence="17" id="KW-0411">Iron-sulfur</keyword>
<evidence type="ECO:0000313" key="26">
    <source>
        <dbReference type="Proteomes" id="UP000269097"/>
    </source>
</evidence>
<dbReference type="Gene3D" id="1.20.5.1930">
    <property type="match status" value="1"/>
</dbReference>
<comment type="catalytic activity">
    <reaction evidence="1">
        <text>ATP + protein L-histidine = ADP + protein N-phospho-L-histidine.</text>
        <dbReference type="EC" id="2.7.13.3"/>
    </reaction>
</comment>